<proteinExistence type="predicted"/>
<accession>A0A645FMH6</accession>
<comment type="caution">
    <text evidence="1">The sequence shown here is derived from an EMBL/GenBank/DDBJ whole genome shotgun (WGS) entry which is preliminary data.</text>
</comment>
<dbReference type="AlphaFoldDB" id="A0A645FMH6"/>
<dbReference type="EMBL" id="VSSQ01059899">
    <property type="protein sequence ID" value="MPN13403.1"/>
    <property type="molecule type" value="Genomic_DNA"/>
</dbReference>
<protein>
    <submittedName>
        <fullName evidence="1">Uncharacterized protein</fullName>
    </submittedName>
</protein>
<reference evidence="1" key="1">
    <citation type="submission" date="2019-08" db="EMBL/GenBank/DDBJ databases">
        <authorList>
            <person name="Kucharzyk K."/>
            <person name="Murdoch R.W."/>
            <person name="Higgins S."/>
            <person name="Loffler F."/>
        </authorList>
    </citation>
    <scope>NUCLEOTIDE SEQUENCE</scope>
</reference>
<evidence type="ECO:0000313" key="1">
    <source>
        <dbReference type="EMBL" id="MPN13403.1"/>
    </source>
</evidence>
<name>A0A645FMH6_9ZZZZ</name>
<gene>
    <name evidence="1" type="ORF">SDC9_160724</name>
</gene>
<organism evidence="1">
    <name type="scientific">bioreactor metagenome</name>
    <dbReference type="NCBI Taxonomy" id="1076179"/>
    <lineage>
        <taxon>unclassified sequences</taxon>
        <taxon>metagenomes</taxon>
        <taxon>ecological metagenomes</taxon>
    </lineage>
</organism>
<sequence length="114" mass="12956">MAADGSPDEAVGTEQYVYIEVHIDFQGRQDHKVQLVDGTAVVVGTCIVGCRYLLMHPVVLQGISRIEVERLHIEDFLDQPFLMHLYNLPRNAAQRKARVNILSDHPLSKKARHR</sequence>